<feature type="region of interest" description="Disordered" evidence="1">
    <location>
        <begin position="327"/>
        <end position="356"/>
    </location>
</feature>
<proteinExistence type="predicted"/>
<evidence type="ECO:0000256" key="1">
    <source>
        <dbReference type="SAM" id="MobiDB-lite"/>
    </source>
</evidence>
<gene>
    <name evidence="3" type="ORF">N7494_008058</name>
</gene>
<protein>
    <recommendedName>
        <fullName evidence="2">Subtelomeric hrmA-associated cluster protein AFUB-079030/YDR124W-like helical bundle domain-containing protein</fullName>
    </recommendedName>
</protein>
<comment type="caution">
    <text evidence="3">The sequence shown here is derived from an EMBL/GenBank/DDBJ whole genome shotgun (WGS) entry which is preliminary data.</text>
</comment>
<feature type="region of interest" description="Disordered" evidence="1">
    <location>
        <begin position="113"/>
        <end position="165"/>
    </location>
</feature>
<dbReference type="EMBL" id="JAQIZZ010000006">
    <property type="protein sequence ID" value="KAJ5538579.1"/>
    <property type="molecule type" value="Genomic_DNA"/>
</dbReference>
<dbReference type="Proteomes" id="UP001220324">
    <property type="component" value="Unassembled WGS sequence"/>
</dbReference>
<dbReference type="InterPro" id="IPR021264">
    <property type="entry name" value="AFUB_079030/YDR124W-like"/>
</dbReference>
<evidence type="ECO:0000313" key="4">
    <source>
        <dbReference type="Proteomes" id="UP001220324"/>
    </source>
</evidence>
<feature type="compositionally biased region" description="Pro residues" evidence="1">
    <location>
        <begin position="152"/>
        <end position="161"/>
    </location>
</feature>
<accession>A0AAD6CTP4</accession>
<feature type="compositionally biased region" description="Polar residues" evidence="1">
    <location>
        <begin position="379"/>
        <end position="394"/>
    </location>
</feature>
<feature type="region of interest" description="Disordered" evidence="1">
    <location>
        <begin position="1"/>
        <end position="27"/>
    </location>
</feature>
<dbReference type="Pfam" id="PF11001">
    <property type="entry name" value="AFUB_07903_YDR124W_hel"/>
    <property type="match status" value="1"/>
</dbReference>
<organism evidence="3 4">
    <name type="scientific">Penicillium frequentans</name>
    <dbReference type="NCBI Taxonomy" id="3151616"/>
    <lineage>
        <taxon>Eukaryota</taxon>
        <taxon>Fungi</taxon>
        <taxon>Dikarya</taxon>
        <taxon>Ascomycota</taxon>
        <taxon>Pezizomycotina</taxon>
        <taxon>Eurotiomycetes</taxon>
        <taxon>Eurotiomycetidae</taxon>
        <taxon>Eurotiales</taxon>
        <taxon>Aspergillaceae</taxon>
        <taxon>Penicillium</taxon>
    </lineage>
</organism>
<dbReference type="InterPro" id="IPR047092">
    <property type="entry name" value="AFUB_07903/YDR124W-like_hel"/>
</dbReference>
<name>A0AAD6CTP4_9EURO</name>
<feature type="compositionally biased region" description="Acidic residues" evidence="1">
    <location>
        <begin position="346"/>
        <end position="356"/>
    </location>
</feature>
<feature type="domain" description="Subtelomeric hrmA-associated cluster protein AFUB-079030/YDR124W-like helical bundle" evidence="2">
    <location>
        <begin position="167"/>
        <end position="301"/>
    </location>
</feature>
<dbReference type="PANTHER" id="PTHR36102:SF1">
    <property type="entry name" value="YDR124W-LIKE HELICAL BUNDLE DOMAIN-CONTAINING PROTEIN"/>
    <property type="match status" value="1"/>
</dbReference>
<sequence>MDMSRSHLGVGEALERRHSDTSVPHSHMAVSSMSNNVELPHKHFAVIFLDQDGNPQVMASPSIAGCGGAIFTPDVKNRFMEMTSPISQSLQYSNQASLPHSPWGMQSDLQWGLPSHTGSPEKIPCEWQSQQSRRKRRDMKRIGMVRPRPKSATPPPTPPPGRSVLRVDNADLLRRYYEKAFEDFQQLNCRAIAKSYIKLVEPRKQVHFPYNGRKVIAGVSQRVNPELTKPGWWPQDVQHKEPDHLLKRDRLKLLVHILCELKDSHGVTAEKLREAGQDVRRQISPANRLQVLDEIYFVRQMEERYLDGKIDASTLVQVIHTHLPEANYQATDPAARVHSAPSTSFDTEDDEQDDEDQGPLLEAADQYTLPSHQVVPLSPATSCSESSGPHSPTTGYGAYPISMAPNMIPHESPVIKQQMPDPHAHPHPMSGYYAQPFAPTEKNTAYWPSVPHSMTQYGY</sequence>
<feature type="region of interest" description="Disordered" evidence="1">
    <location>
        <begin position="376"/>
        <end position="398"/>
    </location>
</feature>
<reference evidence="3 4" key="1">
    <citation type="journal article" date="2023" name="IMA Fungus">
        <title>Comparative genomic study of the Penicillium genus elucidates a diverse pangenome and 15 lateral gene transfer events.</title>
        <authorList>
            <person name="Petersen C."/>
            <person name="Sorensen T."/>
            <person name="Nielsen M.R."/>
            <person name="Sondergaard T.E."/>
            <person name="Sorensen J.L."/>
            <person name="Fitzpatrick D.A."/>
            <person name="Frisvad J.C."/>
            <person name="Nielsen K.L."/>
        </authorList>
    </citation>
    <scope>NUCLEOTIDE SEQUENCE [LARGE SCALE GENOMIC DNA]</scope>
    <source>
        <strain evidence="3 4">IBT 35679</strain>
    </source>
</reference>
<keyword evidence="4" id="KW-1185">Reference proteome</keyword>
<dbReference type="PANTHER" id="PTHR36102">
    <property type="entry name" value="CHROMOSOME 10, WHOLE GENOME SHOTGUN SEQUENCE"/>
    <property type="match status" value="1"/>
</dbReference>
<dbReference type="AlphaFoldDB" id="A0AAD6CTP4"/>
<evidence type="ECO:0000313" key="3">
    <source>
        <dbReference type="EMBL" id="KAJ5538579.1"/>
    </source>
</evidence>
<evidence type="ECO:0000259" key="2">
    <source>
        <dbReference type="Pfam" id="PF11001"/>
    </source>
</evidence>